<accession>A0A4U1B408</accession>
<feature type="transmembrane region" description="Helical" evidence="1">
    <location>
        <begin position="189"/>
        <end position="212"/>
    </location>
</feature>
<evidence type="ECO:0000313" key="4">
    <source>
        <dbReference type="Proteomes" id="UP000307999"/>
    </source>
</evidence>
<dbReference type="InterPro" id="IPR002656">
    <property type="entry name" value="Acyl_transf_3_dom"/>
</dbReference>
<dbReference type="RefSeq" id="WP_136736166.1">
    <property type="nucleotide sequence ID" value="NZ_SWDB01000027.1"/>
</dbReference>
<evidence type="ECO:0000256" key="1">
    <source>
        <dbReference type="SAM" id="Phobius"/>
    </source>
</evidence>
<keyword evidence="3" id="KW-0808">Transferase</keyword>
<feature type="transmembrane region" description="Helical" evidence="1">
    <location>
        <begin position="21"/>
        <end position="38"/>
    </location>
</feature>
<comment type="caution">
    <text evidence="3">The sequence shown here is derived from an EMBL/GenBank/DDBJ whole genome shotgun (WGS) entry which is preliminary data.</text>
</comment>
<sequence length="381" mass="43664">MKQGVGLNLSAVVDGKNNNFNLIRMFAAVLVIFSHSFPLATSEKLFVSDYLGISLGWIAVDIFFITSGLLVCKSLLANTNLIMFTISRLLRIYPALLCSVILCCLWGAFITDLPLTQYLTHIELRDFLFYNSTIIFTDYQNLPGVFLNAPFDRAVNGSLWTLPWELRMYAVIAGLGMLYVTLRKFNFAPYLVSLGIIGIASCSLVLCIYAHFYDDYFATFYEKLFRFTALFFIGGTIYLIRKHIYLNLKYLGAVILVVLISRIFGKEAFYTAYVCSLGYIILCLAYLPTGRILSYNKLGDYSYGMYIYAWPVQQSLVIYWQNISPLQVFLFSFTIALCLSIFSWHLIEKPSLKLKSFLLTKRDKKTYSILDHEVEITERRL</sequence>
<evidence type="ECO:0000313" key="3">
    <source>
        <dbReference type="EMBL" id="TKB44632.1"/>
    </source>
</evidence>
<protein>
    <submittedName>
        <fullName evidence="3">Acyltransferase</fullName>
    </submittedName>
</protein>
<reference evidence="3 4" key="1">
    <citation type="submission" date="2019-04" db="EMBL/GenBank/DDBJ databases">
        <title>Thalassotalea guangxiensis sp. nov., isolated from sediment of the coastal wetland.</title>
        <authorList>
            <person name="Zheng S."/>
            <person name="Zhang D."/>
        </authorList>
    </citation>
    <scope>NUCLEOTIDE SEQUENCE [LARGE SCALE GENOMIC DNA]</scope>
    <source>
        <strain evidence="3 4">ZS-4</strain>
    </source>
</reference>
<name>A0A4U1B408_9GAMM</name>
<dbReference type="PANTHER" id="PTHR23028">
    <property type="entry name" value="ACETYLTRANSFERASE"/>
    <property type="match status" value="1"/>
</dbReference>
<dbReference type="Proteomes" id="UP000307999">
    <property type="component" value="Unassembled WGS sequence"/>
</dbReference>
<feature type="transmembrane region" description="Helical" evidence="1">
    <location>
        <begin position="301"/>
        <end position="320"/>
    </location>
</feature>
<dbReference type="InterPro" id="IPR050879">
    <property type="entry name" value="Acyltransferase_3"/>
</dbReference>
<dbReference type="GO" id="GO:0016747">
    <property type="term" value="F:acyltransferase activity, transferring groups other than amino-acyl groups"/>
    <property type="evidence" value="ECO:0007669"/>
    <property type="project" value="InterPro"/>
</dbReference>
<keyword evidence="4" id="KW-1185">Reference proteome</keyword>
<keyword evidence="3" id="KW-0012">Acyltransferase</keyword>
<organism evidence="3 4">
    <name type="scientific">Thalassotalea mangrovi</name>
    <dbReference type="NCBI Taxonomy" id="2572245"/>
    <lineage>
        <taxon>Bacteria</taxon>
        <taxon>Pseudomonadati</taxon>
        <taxon>Pseudomonadota</taxon>
        <taxon>Gammaproteobacteria</taxon>
        <taxon>Alteromonadales</taxon>
        <taxon>Colwelliaceae</taxon>
        <taxon>Thalassotalea</taxon>
    </lineage>
</organism>
<dbReference type="AlphaFoldDB" id="A0A4U1B408"/>
<dbReference type="EMBL" id="SWDB01000027">
    <property type="protein sequence ID" value="TKB44632.1"/>
    <property type="molecule type" value="Genomic_DNA"/>
</dbReference>
<dbReference type="PANTHER" id="PTHR23028:SF53">
    <property type="entry name" value="ACYL_TRANSF_3 DOMAIN-CONTAINING PROTEIN"/>
    <property type="match status" value="1"/>
</dbReference>
<feature type="transmembrane region" description="Helical" evidence="1">
    <location>
        <begin position="92"/>
        <end position="110"/>
    </location>
</feature>
<keyword evidence="1" id="KW-0812">Transmembrane</keyword>
<gene>
    <name evidence="3" type="ORF">E8M12_10835</name>
</gene>
<feature type="transmembrane region" description="Helical" evidence="1">
    <location>
        <begin position="50"/>
        <end position="71"/>
    </location>
</feature>
<dbReference type="GO" id="GO:0016020">
    <property type="term" value="C:membrane"/>
    <property type="evidence" value="ECO:0007669"/>
    <property type="project" value="TreeGrafter"/>
</dbReference>
<dbReference type="OrthoDB" id="9767863at2"/>
<keyword evidence="1" id="KW-1133">Transmembrane helix</keyword>
<proteinExistence type="predicted"/>
<feature type="transmembrane region" description="Helical" evidence="1">
    <location>
        <begin position="247"/>
        <end position="264"/>
    </location>
</feature>
<dbReference type="GO" id="GO:0000271">
    <property type="term" value="P:polysaccharide biosynthetic process"/>
    <property type="evidence" value="ECO:0007669"/>
    <property type="project" value="TreeGrafter"/>
</dbReference>
<keyword evidence="1" id="KW-0472">Membrane</keyword>
<feature type="transmembrane region" description="Helical" evidence="1">
    <location>
        <begin position="326"/>
        <end position="347"/>
    </location>
</feature>
<feature type="transmembrane region" description="Helical" evidence="1">
    <location>
        <begin position="270"/>
        <end position="289"/>
    </location>
</feature>
<feature type="transmembrane region" description="Helical" evidence="1">
    <location>
        <begin position="224"/>
        <end position="240"/>
    </location>
</feature>
<dbReference type="Pfam" id="PF01757">
    <property type="entry name" value="Acyl_transf_3"/>
    <property type="match status" value="1"/>
</dbReference>
<evidence type="ECO:0000259" key="2">
    <source>
        <dbReference type="Pfam" id="PF01757"/>
    </source>
</evidence>
<feature type="transmembrane region" description="Helical" evidence="1">
    <location>
        <begin position="166"/>
        <end position="182"/>
    </location>
</feature>
<feature type="domain" description="Acyltransferase 3" evidence="2">
    <location>
        <begin position="18"/>
        <end position="342"/>
    </location>
</feature>